<organism evidence="2 3">
    <name type="scientific">Nocardiopsis composta</name>
    <dbReference type="NCBI Taxonomy" id="157465"/>
    <lineage>
        <taxon>Bacteria</taxon>
        <taxon>Bacillati</taxon>
        <taxon>Actinomycetota</taxon>
        <taxon>Actinomycetes</taxon>
        <taxon>Streptosporangiales</taxon>
        <taxon>Nocardiopsidaceae</taxon>
        <taxon>Nocardiopsis</taxon>
    </lineage>
</organism>
<protein>
    <submittedName>
        <fullName evidence="2">Uncharacterized protein</fullName>
    </submittedName>
</protein>
<feature type="transmembrane region" description="Helical" evidence="1">
    <location>
        <begin position="12"/>
        <end position="35"/>
    </location>
</feature>
<sequence length="39" mass="4435">MRGFGQRSRPCYFAAYEMLPYSCSVLAVLLLARLLDLLP</sequence>
<dbReference type="AlphaFoldDB" id="A0A7W8QQ79"/>
<keyword evidence="3" id="KW-1185">Reference proteome</keyword>
<comment type="caution">
    <text evidence="2">The sequence shown here is derived from an EMBL/GenBank/DDBJ whole genome shotgun (WGS) entry which is preliminary data.</text>
</comment>
<keyword evidence="1" id="KW-0472">Membrane</keyword>
<proteinExistence type="predicted"/>
<keyword evidence="1" id="KW-1133">Transmembrane helix</keyword>
<reference evidence="2 3" key="1">
    <citation type="submission" date="2020-08" db="EMBL/GenBank/DDBJ databases">
        <title>Sequencing the genomes of 1000 actinobacteria strains.</title>
        <authorList>
            <person name="Klenk H.-P."/>
        </authorList>
    </citation>
    <scope>NUCLEOTIDE SEQUENCE [LARGE SCALE GENOMIC DNA]</scope>
    <source>
        <strain evidence="2 3">DSM 44551</strain>
    </source>
</reference>
<name>A0A7W8QQ79_9ACTN</name>
<gene>
    <name evidence="2" type="ORF">HDA36_004681</name>
</gene>
<dbReference type="EMBL" id="JACHDB010000001">
    <property type="protein sequence ID" value="MBB5434597.1"/>
    <property type="molecule type" value="Genomic_DNA"/>
</dbReference>
<accession>A0A7W8QQ79</accession>
<dbReference type="Proteomes" id="UP000572635">
    <property type="component" value="Unassembled WGS sequence"/>
</dbReference>
<evidence type="ECO:0000313" key="3">
    <source>
        <dbReference type="Proteomes" id="UP000572635"/>
    </source>
</evidence>
<evidence type="ECO:0000313" key="2">
    <source>
        <dbReference type="EMBL" id="MBB5434597.1"/>
    </source>
</evidence>
<keyword evidence="1" id="KW-0812">Transmembrane</keyword>
<evidence type="ECO:0000256" key="1">
    <source>
        <dbReference type="SAM" id="Phobius"/>
    </source>
</evidence>